<dbReference type="OrthoDB" id="10063988at2759"/>
<evidence type="ECO:0000313" key="3">
    <source>
        <dbReference type="Proteomes" id="UP000316079"/>
    </source>
</evidence>
<feature type="non-terminal residue" evidence="2">
    <location>
        <position position="176"/>
    </location>
</feature>
<comment type="caution">
    <text evidence="2">The sequence shown here is derived from an EMBL/GenBank/DDBJ whole genome shotgun (WGS) entry which is preliminary data.</text>
</comment>
<reference evidence="2 3" key="1">
    <citation type="journal article" date="2019" name="Sci. Data">
        <title>Hybrid genome assembly and annotation of Danionella translucida.</title>
        <authorList>
            <person name="Kadobianskyi M."/>
            <person name="Schulze L."/>
            <person name="Schuelke M."/>
            <person name="Judkewitz B."/>
        </authorList>
    </citation>
    <scope>NUCLEOTIDE SEQUENCE [LARGE SCALE GENOMIC DNA]</scope>
    <source>
        <strain evidence="2 3">Bolton</strain>
    </source>
</reference>
<keyword evidence="3" id="KW-1185">Reference proteome</keyword>
<protein>
    <recommendedName>
        <fullName evidence="4">Secreted protein</fullName>
    </recommendedName>
</protein>
<accession>A0A553RP15</accession>
<evidence type="ECO:0000256" key="1">
    <source>
        <dbReference type="SAM" id="SignalP"/>
    </source>
</evidence>
<dbReference type="Proteomes" id="UP000316079">
    <property type="component" value="Unassembled WGS sequence"/>
</dbReference>
<proteinExistence type="predicted"/>
<sequence>MMMMMSLAVVLNLLFLVSSVSAGHHYGGSVTFSPKGTNADGSMRVEFRFKRTYDWCSYSYWYCSSGNCGSESNTEHGTIDSSLNGRSGYTNSWCQAETVVIRNIFGNTPFDLIHMWIWAYDQTPINPTVHRVPKNCPRTYRLIAFDPDKDQVKCRYGTQQSVECDRCDQPQGFSLN</sequence>
<evidence type="ECO:0008006" key="4">
    <source>
        <dbReference type="Google" id="ProtNLM"/>
    </source>
</evidence>
<feature type="chain" id="PRO_5022097672" description="Secreted protein" evidence="1">
    <location>
        <begin position="23"/>
        <end position="176"/>
    </location>
</feature>
<keyword evidence="1" id="KW-0732">Signal</keyword>
<feature type="signal peptide" evidence="1">
    <location>
        <begin position="1"/>
        <end position="22"/>
    </location>
</feature>
<dbReference type="AlphaFoldDB" id="A0A553RP15"/>
<organism evidence="2 3">
    <name type="scientific">Danionella cerebrum</name>
    <dbReference type="NCBI Taxonomy" id="2873325"/>
    <lineage>
        <taxon>Eukaryota</taxon>
        <taxon>Metazoa</taxon>
        <taxon>Chordata</taxon>
        <taxon>Craniata</taxon>
        <taxon>Vertebrata</taxon>
        <taxon>Euteleostomi</taxon>
        <taxon>Actinopterygii</taxon>
        <taxon>Neopterygii</taxon>
        <taxon>Teleostei</taxon>
        <taxon>Ostariophysi</taxon>
        <taxon>Cypriniformes</taxon>
        <taxon>Danionidae</taxon>
        <taxon>Danioninae</taxon>
        <taxon>Danionella</taxon>
    </lineage>
</organism>
<name>A0A553RP15_9TELE</name>
<evidence type="ECO:0000313" key="2">
    <source>
        <dbReference type="EMBL" id="TRZ03925.1"/>
    </source>
</evidence>
<dbReference type="STRING" id="623744.A0A553RP15"/>
<dbReference type="EMBL" id="SRMA01002866">
    <property type="protein sequence ID" value="TRZ03925.1"/>
    <property type="molecule type" value="Genomic_DNA"/>
</dbReference>
<gene>
    <name evidence="2" type="ORF">DNTS_027576</name>
</gene>